<evidence type="ECO:0000313" key="9">
    <source>
        <dbReference type="EMBL" id="GFH57083.1"/>
    </source>
</evidence>
<dbReference type="Pfam" id="PF00889">
    <property type="entry name" value="EF_TS"/>
    <property type="match status" value="1"/>
</dbReference>
<evidence type="ECO:0000256" key="2">
    <source>
        <dbReference type="ARBA" id="ARBA00005532"/>
    </source>
</evidence>
<evidence type="ECO:0000256" key="5">
    <source>
        <dbReference type="HAMAP-Rule" id="MF_03135"/>
    </source>
</evidence>
<keyword evidence="4 5" id="KW-0648">Protein biosynthesis</keyword>
<dbReference type="PANTHER" id="PTHR11741:SF0">
    <property type="entry name" value="ELONGATION FACTOR TS, MITOCHONDRIAL"/>
    <property type="match status" value="1"/>
</dbReference>
<dbReference type="InterPro" id="IPR018101">
    <property type="entry name" value="Transl_elong_Ts_CS"/>
</dbReference>
<evidence type="ECO:0000256" key="6">
    <source>
        <dbReference type="RuleBase" id="RU000642"/>
    </source>
</evidence>
<dbReference type="NCBIfam" id="TIGR00116">
    <property type="entry name" value="tsf"/>
    <property type="match status" value="1"/>
</dbReference>
<evidence type="ECO:0000256" key="7">
    <source>
        <dbReference type="SAM" id="SignalP"/>
    </source>
</evidence>
<dbReference type="GO" id="GO:0003746">
    <property type="term" value="F:translation elongation factor activity"/>
    <property type="evidence" value="ECO:0007669"/>
    <property type="project" value="UniProtKB-UniRule"/>
</dbReference>
<reference evidence="9 10" key="1">
    <citation type="journal article" date="2021" name="Sci. Rep.">
        <title>The genome of the diatom Chaetoceros tenuissimus carries an ancient integrated fragment of an extant virus.</title>
        <authorList>
            <person name="Hongo Y."/>
            <person name="Kimura K."/>
            <person name="Takaki Y."/>
            <person name="Yoshida Y."/>
            <person name="Baba S."/>
            <person name="Kobayashi G."/>
            <person name="Nagasaki K."/>
            <person name="Hano T."/>
            <person name="Tomaru Y."/>
        </authorList>
    </citation>
    <scope>NUCLEOTIDE SEQUENCE [LARGE SCALE GENOMIC DNA]</scope>
    <source>
        <strain evidence="9 10">NIES-3715</strain>
    </source>
</reference>
<dbReference type="HAMAP" id="MF_00050">
    <property type="entry name" value="EF_Ts"/>
    <property type="match status" value="1"/>
</dbReference>
<sequence length="316" mass="33734">MKFTATIFALACASAAAFAPSNTPSFRTNSVALNAEVTVSLIKELREKTGAGMMDCKKALQETDGDIEAAIEAMRTSGQLKAAKKATKVAAEGMIFIRSDDKGTALVEVNCQTDFVAKDGSFQAFANGIADFAIAERPEIDALKEKFEEDRVALVAKIGENIDVRRVSYVEGEKVQTYLHNGGKIGVVVAGSGDDQVLKNVCMHVCASAPQFVSPDDVADEVIEKERKVQIAIAMEAGKPEEIAEKMVAGRMKKFAGEIALKGQPFVMNPKQTVGEMLEAEKADVTAFVRLSVGEGIEKEDAPSFADEVAAMAKGN</sequence>
<feature type="domain" description="Translation elongation factor EFTs/EF1B dimerisation" evidence="8">
    <location>
        <begin position="105"/>
        <end position="295"/>
    </location>
</feature>
<evidence type="ECO:0000256" key="1">
    <source>
        <dbReference type="ARBA" id="ARBA00004496"/>
    </source>
</evidence>
<dbReference type="SUPFAM" id="SSF46934">
    <property type="entry name" value="UBA-like"/>
    <property type="match status" value="1"/>
</dbReference>
<gene>
    <name evidence="9" type="ORF">CTEN210_13559</name>
</gene>
<dbReference type="InterPro" id="IPR014039">
    <property type="entry name" value="Transl_elong_EFTs/EF1B_dimer"/>
</dbReference>
<keyword evidence="10" id="KW-1185">Reference proteome</keyword>
<feature type="chain" id="PRO_5042070114" description="Elongation factor Ts, mitochondrial" evidence="7">
    <location>
        <begin position="18"/>
        <end position="316"/>
    </location>
</feature>
<dbReference type="EMBL" id="BLLK01000057">
    <property type="protein sequence ID" value="GFH57083.1"/>
    <property type="molecule type" value="Genomic_DNA"/>
</dbReference>
<keyword evidence="7" id="KW-0732">Signal</keyword>
<name>A0AAD3D3H6_9STRA</name>
<dbReference type="CDD" id="cd14275">
    <property type="entry name" value="UBA_EF-Ts"/>
    <property type="match status" value="1"/>
</dbReference>
<evidence type="ECO:0000313" key="10">
    <source>
        <dbReference type="Proteomes" id="UP001054902"/>
    </source>
</evidence>
<dbReference type="Proteomes" id="UP001054902">
    <property type="component" value="Unassembled WGS sequence"/>
</dbReference>
<keyword evidence="5" id="KW-0496">Mitochondrion</keyword>
<evidence type="ECO:0000256" key="4">
    <source>
        <dbReference type="ARBA" id="ARBA00022917"/>
    </source>
</evidence>
<evidence type="ECO:0000259" key="8">
    <source>
        <dbReference type="Pfam" id="PF00889"/>
    </source>
</evidence>
<dbReference type="Gene3D" id="1.10.286.20">
    <property type="match status" value="1"/>
</dbReference>
<dbReference type="FunFam" id="3.30.479.20:FF:000001">
    <property type="entry name" value="Elongation factor Ts"/>
    <property type="match status" value="1"/>
</dbReference>
<dbReference type="PROSITE" id="PS01127">
    <property type="entry name" value="EF_TS_2"/>
    <property type="match status" value="1"/>
</dbReference>
<dbReference type="Gene3D" id="3.30.479.20">
    <property type="entry name" value="Elongation factor Ts, dimerisation domain"/>
    <property type="match status" value="2"/>
</dbReference>
<dbReference type="SUPFAM" id="SSF54713">
    <property type="entry name" value="Elongation factor Ts (EF-Ts), dimerisation domain"/>
    <property type="match status" value="2"/>
</dbReference>
<dbReference type="PROSITE" id="PS01126">
    <property type="entry name" value="EF_TS_1"/>
    <property type="match status" value="1"/>
</dbReference>
<organism evidence="9 10">
    <name type="scientific">Chaetoceros tenuissimus</name>
    <dbReference type="NCBI Taxonomy" id="426638"/>
    <lineage>
        <taxon>Eukaryota</taxon>
        <taxon>Sar</taxon>
        <taxon>Stramenopiles</taxon>
        <taxon>Ochrophyta</taxon>
        <taxon>Bacillariophyta</taxon>
        <taxon>Coscinodiscophyceae</taxon>
        <taxon>Chaetocerotophycidae</taxon>
        <taxon>Chaetocerotales</taxon>
        <taxon>Chaetocerotaceae</taxon>
        <taxon>Chaetoceros</taxon>
    </lineage>
</organism>
<dbReference type="Gene3D" id="1.10.8.10">
    <property type="entry name" value="DNA helicase RuvA subunit, C-terminal domain"/>
    <property type="match status" value="1"/>
</dbReference>
<comment type="subcellular location">
    <subcellularLocation>
        <location evidence="1">Cytoplasm</location>
    </subcellularLocation>
    <subcellularLocation>
        <location evidence="5">Mitochondrion</location>
    </subcellularLocation>
</comment>
<evidence type="ECO:0000256" key="3">
    <source>
        <dbReference type="ARBA" id="ARBA00022768"/>
    </source>
</evidence>
<dbReference type="InterPro" id="IPR009060">
    <property type="entry name" value="UBA-like_sf"/>
</dbReference>
<dbReference type="FunFam" id="1.10.8.10:FF:000001">
    <property type="entry name" value="Elongation factor Ts"/>
    <property type="match status" value="1"/>
</dbReference>
<dbReference type="FunFam" id="1.10.286.20:FF:000001">
    <property type="entry name" value="Elongation factor Ts"/>
    <property type="match status" value="1"/>
</dbReference>
<proteinExistence type="inferred from homology"/>
<comment type="similarity">
    <text evidence="2 5 6">Belongs to the EF-Ts family.</text>
</comment>
<dbReference type="PANTHER" id="PTHR11741">
    <property type="entry name" value="ELONGATION FACTOR TS"/>
    <property type="match status" value="1"/>
</dbReference>
<dbReference type="AlphaFoldDB" id="A0AAD3D3H6"/>
<comment type="caution">
    <text evidence="9">The sequence shown here is derived from an EMBL/GenBank/DDBJ whole genome shotgun (WGS) entry which is preliminary data.</text>
</comment>
<keyword evidence="3 5" id="KW-0251">Elongation factor</keyword>
<dbReference type="InterPro" id="IPR036402">
    <property type="entry name" value="EF-Ts_dimer_sf"/>
</dbReference>
<accession>A0AAD3D3H6</accession>
<dbReference type="GO" id="GO:0005739">
    <property type="term" value="C:mitochondrion"/>
    <property type="evidence" value="ECO:0007669"/>
    <property type="project" value="UniProtKB-SubCell"/>
</dbReference>
<feature type="signal peptide" evidence="7">
    <location>
        <begin position="1"/>
        <end position="17"/>
    </location>
</feature>
<protein>
    <recommendedName>
        <fullName evidence="5">Elongation factor Ts, mitochondrial</fullName>
        <shortName evidence="5">EF-Ts</shortName>
        <shortName evidence="5">EF-TsMt</shortName>
    </recommendedName>
</protein>
<comment type="function">
    <text evidence="5 6">Associates with the EF-Tu.GDP complex and induces the exchange of GDP to GTP. It remains bound to the aminoacyl-tRNA.EF-Tu.GTP complex up to the GTP hydrolysis stage on the ribosome.</text>
</comment>
<dbReference type="InterPro" id="IPR001816">
    <property type="entry name" value="Transl_elong_EFTs/EF1B"/>
</dbReference>